<keyword evidence="4" id="KW-1185">Reference proteome</keyword>
<sequence>MATYKTLSSSLNWPTGLGNTGTTTLVTSSGLGSDCGTLVPHFVNTTLALEHPVVLLSFTQTYNHYLHIMRKMGVNLSKHSGMHFVNGLTQSDLSSLPAATRPALTLHNRWPEFFQYLSELPGCTLILDGLCSLVDTQGLDEAVWFFEACQRIVEQTGGRLVVNVYLDEWTEQLVRRLIRRAHYYLAFEVLGSGTAAEVSGQLKAAPAHLYCQISAREKEFKPAMLHYKVSDATVQFFSPGQSRIVL</sequence>
<dbReference type="Gene3D" id="3.40.50.300">
    <property type="entry name" value="P-loop containing nucleotide triphosphate hydrolases"/>
    <property type="match status" value="1"/>
</dbReference>
<protein>
    <submittedName>
        <fullName evidence="3">Elongator subunit elp6</fullName>
    </submittedName>
</protein>
<organism evidence="3 4">
    <name type="scientific">Coemansia erecta</name>
    <dbReference type="NCBI Taxonomy" id="147472"/>
    <lineage>
        <taxon>Eukaryota</taxon>
        <taxon>Fungi</taxon>
        <taxon>Fungi incertae sedis</taxon>
        <taxon>Zoopagomycota</taxon>
        <taxon>Kickxellomycotina</taxon>
        <taxon>Kickxellomycetes</taxon>
        <taxon>Kickxellales</taxon>
        <taxon>Kickxellaceae</taxon>
        <taxon>Coemansia</taxon>
    </lineage>
</organism>
<dbReference type="Pfam" id="PF09807">
    <property type="entry name" value="ELP6"/>
    <property type="match status" value="1"/>
</dbReference>
<evidence type="ECO:0000256" key="1">
    <source>
        <dbReference type="ARBA" id="ARBA00005043"/>
    </source>
</evidence>
<evidence type="ECO:0000313" key="4">
    <source>
        <dbReference type="Proteomes" id="UP001149813"/>
    </source>
</evidence>
<comment type="caution">
    <text evidence="3">The sequence shown here is derived from an EMBL/GenBank/DDBJ whole genome shotgun (WGS) entry which is preliminary data.</text>
</comment>
<reference evidence="3" key="1">
    <citation type="submission" date="2022-07" db="EMBL/GenBank/DDBJ databases">
        <title>Phylogenomic reconstructions and comparative analyses of Kickxellomycotina fungi.</title>
        <authorList>
            <person name="Reynolds N.K."/>
            <person name="Stajich J.E."/>
            <person name="Barry K."/>
            <person name="Grigoriev I.V."/>
            <person name="Crous P."/>
            <person name="Smith M.E."/>
        </authorList>
    </citation>
    <scope>NUCLEOTIDE SEQUENCE</scope>
    <source>
        <strain evidence="3">NBRC 32514</strain>
    </source>
</reference>
<dbReference type="OrthoDB" id="9995306at2759"/>
<evidence type="ECO:0000313" key="3">
    <source>
        <dbReference type="EMBL" id="KAJ1720064.1"/>
    </source>
</evidence>
<dbReference type="AlphaFoldDB" id="A0A9W7XX41"/>
<dbReference type="PANTHER" id="PTHR16184:SF6">
    <property type="entry name" value="ELONGATOR COMPLEX PROTEIN 6"/>
    <property type="match status" value="1"/>
</dbReference>
<accession>A0A9W7XX41</accession>
<dbReference type="GO" id="GO:0002098">
    <property type="term" value="P:tRNA wobble uridine modification"/>
    <property type="evidence" value="ECO:0007669"/>
    <property type="project" value="InterPro"/>
</dbReference>
<dbReference type="InterPro" id="IPR018627">
    <property type="entry name" value="ELP6"/>
</dbReference>
<dbReference type="EMBL" id="JANBOJ010000302">
    <property type="protein sequence ID" value="KAJ1720064.1"/>
    <property type="molecule type" value="Genomic_DNA"/>
</dbReference>
<proteinExistence type="inferred from homology"/>
<gene>
    <name evidence="3" type="primary">ELP6</name>
    <name evidence="3" type="ORF">LPJ53_005264</name>
</gene>
<evidence type="ECO:0000256" key="2">
    <source>
        <dbReference type="ARBA" id="ARBA00008837"/>
    </source>
</evidence>
<dbReference type="Proteomes" id="UP001149813">
    <property type="component" value="Unassembled WGS sequence"/>
</dbReference>
<comment type="pathway">
    <text evidence="1">tRNA modification; 5-methoxycarbonylmethyl-2-thiouridine-tRNA biosynthesis.</text>
</comment>
<dbReference type="InterPro" id="IPR027417">
    <property type="entry name" value="P-loop_NTPase"/>
</dbReference>
<comment type="similarity">
    <text evidence="2">Belongs to the ELP6 family.</text>
</comment>
<name>A0A9W7XX41_9FUNG</name>
<dbReference type="GO" id="GO:0033588">
    <property type="term" value="C:elongator holoenzyme complex"/>
    <property type="evidence" value="ECO:0007669"/>
    <property type="project" value="InterPro"/>
</dbReference>
<dbReference type="PANTHER" id="PTHR16184">
    <property type="entry name" value="ELONGATOR COMPLEX PROTEIN 6"/>
    <property type="match status" value="1"/>
</dbReference>